<evidence type="ECO:0000259" key="2">
    <source>
        <dbReference type="Pfam" id="PF14856"/>
    </source>
</evidence>
<reference evidence="3 4" key="1">
    <citation type="journal article" date="2012" name="PLoS Pathog.">
        <title>Diverse lifestyles and strategies of plant pathogenesis encoded in the genomes of eighteen Dothideomycetes fungi.</title>
        <authorList>
            <person name="Ohm R.A."/>
            <person name="Feau N."/>
            <person name="Henrissat B."/>
            <person name="Schoch C.L."/>
            <person name="Horwitz B.A."/>
            <person name="Barry K.W."/>
            <person name="Condon B.J."/>
            <person name="Copeland A.C."/>
            <person name="Dhillon B."/>
            <person name="Glaser F."/>
            <person name="Hesse C.N."/>
            <person name="Kosti I."/>
            <person name="LaButti K."/>
            <person name="Lindquist E.A."/>
            <person name="Lucas S."/>
            <person name="Salamov A.A."/>
            <person name="Bradshaw R.E."/>
            <person name="Ciuffetti L."/>
            <person name="Hamelin R.C."/>
            <person name="Kema G.H.J."/>
            <person name="Lawrence C."/>
            <person name="Scott J.A."/>
            <person name="Spatafora J.W."/>
            <person name="Turgeon B.G."/>
            <person name="de Wit P.J.G.M."/>
            <person name="Zhong S."/>
            <person name="Goodwin S.B."/>
            <person name="Grigoriev I.V."/>
        </authorList>
    </citation>
    <scope>NUCLEOTIDE SEQUENCE [LARGE SCALE GENOMIC DNA]</scope>
    <source>
        <strain evidence="3 4">SO2202</strain>
    </source>
</reference>
<keyword evidence="4" id="KW-1185">Reference proteome</keyword>
<accession>N1QK49</accession>
<dbReference type="HOGENOM" id="CLU_1482881_0_0_1"/>
<dbReference type="OMA" id="CAFNVRV"/>
<dbReference type="Pfam" id="PF14856">
    <property type="entry name" value="Hce2"/>
    <property type="match status" value="1"/>
</dbReference>
<dbReference type="OrthoDB" id="3648775at2759"/>
<dbReference type="eggNOG" id="ENOG502RM8Q">
    <property type="taxonomic scope" value="Eukaryota"/>
</dbReference>
<evidence type="ECO:0000313" key="3">
    <source>
        <dbReference type="EMBL" id="EMF17606.1"/>
    </source>
</evidence>
<dbReference type="EMBL" id="KB456260">
    <property type="protein sequence ID" value="EMF17606.1"/>
    <property type="molecule type" value="Genomic_DNA"/>
</dbReference>
<feature type="domain" description="Ecp2 effector protein-like" evidence="2">
    <location>
        <begin position="48"/>
        <end position="148"/>
    </location>
</feature>
<name>N1QK49_SPHMS</name>
<sequence length="182" mass="19059">MQLNNALLITLLPALSEAVGFLQKSDPSMASLAQVDDHAGNASGANNCGLTSWDDYGKSTPSSQLPLVADCQKIIDQEAVLDFSNPITHGKSDPQILYAHGTCAFAAALGDGAPSGLTAYVGNADVKDLVGDSIKNYSHDRWVGTQGGYTMLVGTDGGVQCDSNGPGHVQIPVVWWVQRSDL</sequence>
<dbReference type="AlphaFoldDB" id="N1QK49"/>
<evidence type="ECO:0000256" key="1">
    <source>
        <dbReference type="SAM" id="SignalP"/>
    </source>
</evidence>
<organism evidence="3 4">
    <name type="scientific">Sphaerulina musiva (strain SO2202)</name>
    <name type="common">Poplar stem canker fungus</name>
    <name type="synonym">Septoria musiva</name>
    <dbReference type="NCBI Taxonomy" id="692275"/>
    <lineage>
        <taxon>Eukaryota</taxon>
        <taxon>Fungi</taxon>
        <taxon>Dikarya</taxon>
        <taxon>Ascomycota</taxon>
        <taxon>Pezizomycotina</taxon>
        <taxon>Dothideomycetes</taxon>
        <taxon>Dothideomycetidae</taxon>
        <taxon>Mycosphaerellales</taxon>
        <taxon>Mycosphaerellaceae</taxon>
        <taxon>Sphaerulina</taxon>
    </lineage>
</organism>
<dbReference type="RefSeq" id="XP_016765727.1">
    <property type="nucleotide sequence ID" value="XM_016903747.1"/>
</dbReference>
<dbReference type="GeneID" id="27900884"/>
<proteinExistence type="predicted"/>
<dbReference type="STRING" id="692275.N1QK49"/>
<feature type="chain" id="PRO_5004110934" description="Ecp2 effector protein-like domain-containing protein" evidence="1">
    <location>
        <begin position="19"/>
        <end position="182"/>
    </location>
</feature>
<keyword evidence="1" id="KW-0732">Signal</keyword>
<protein>
    <recommendedName>
        <fullName evidence="2">Ecp2 effector protein-like domain-containing protein</fullName>
    </recommendedName>
</protein>
<feature type="signal peptide" evidence="1">
    <location>
        <begin position="1"/>
        <end position="18"/>
    </location>
</feature>
<gene>
    <name evidence="3" type="ORF">SEPMUDRAFT_146583</name>
</gene>
<evidence type="ECO:0000313" key="4">
    <source>
        <dbReference type="Proteomes" id="UP000016931"/>
    </source>
</evidence>
<dbReference type="InterPro" id="IPR029226">
    <property type="entry name" value="Ecp2-like"/>
</dbReference>
<dbReference type="Proteomes" id="UP000016931">
    <property type="component" value="Unassembled WGS sequence"/>
</dbReference>